<feature type="region of interest" description="Disordered" evidence="1">
    <location>
        <begin position="37"/>
        <end position="77"/>
    </location>
</feature>
<accession>A0A345T699</accession>
<dbReference type="Proteomes" id="UP000249340">
    <property type="component" value="Chromosome"/>
</dbReference>
<dbReference type="InterPro" id="IPR046540">
    <property type="entry name" value="DMFA2_C"/>
</dbReference>
<dbReference type="PROSITE" id="PS51318">
    <property type="entry name" value="TAT"/>
    <property type="match status" value="1"/>
</dbReference>
<evidence type="ECO:0000313" key="3">
    <source>
        <dbReference type="EMBL" id="AXI81504.1"/>
    </source>
</evidence>
<evidence type="ECO:0000256" key="1">
    <source>
        <dbReference type="SAM" id="MobiDB-lite"/>
    </source>
</evidence>
<dbReference type="KEGG" id="stri:C7M71_018645"/>
<reference evidence="4" key="1">
    <citation type="submission" date="2018-07" db="EMBL/GenBank/DDBJ databases">
        <title>Streptacidiphilus bronchialis DSM 106435 chromosome.</title>
        <authorList>
            <person name="Batra D."/>
            <person name="Gulvik C.A."/>
        </authorList>
    </citation>
    <scope>NUCLEOTIDE SEQUENCE [LARGE SCALE GENOMIC DNA]</scope>
    <source>
        <strain evidence="4">DSM 106435</strain>
    </source>
</reference>
<name>A0A345T699_9ACTN</name>
<dbReference type="AlphaFoldDB" id="A0A345T699"/>
<evidence type="ECO:0000259" key="2">
    <source>
        <dbReference type="Pfam" id="PF20254"/>
    </source>
</evidence>
<sequence length="531" mass="56888">MGEQRGSDGEDAEGGAPASRRRFLGMAAAAGAGLAAAGCSGGDGGAAHPTAAPTRGPSAVRGENDRPGDSGWRLSRRGAPSAIEGYTDRVSVLPGEEFGLHVSTTAPGFTVRAYRMGWYGGARARLVWQSERVQGRRQRAPRFEQRTRTVHADWEPSLTVATRGWPEGCYLLRLDADRRSAQRYVPITVRSATAVGRTVLVNASATWQAYNEWGGHSLYNGPDGAYRSRALAVSFDRPYHKDGAGKFLIYEQPAVCLAERLGIPLAYTTGVDVATRPGQLTGATAVVLLGHDEYWTPEQRARVAQARDAGANLAVLGANTCFRRIRLESAANGPDRLAVCYKSDYREDPCYARGDYALVTNDFRRDPAPSPESALTGVLYEGYPTEAPYVVTRPDHWVFAGTGVRAGDSFKALVGVEYDRVTPEAPTPRPLEVLSHSPLVCNGQHSHSDSAYGTRPSGAGLFASGTMRWVESLDATGPGVHGVRHGMDGRTGAFTRRVTENVLRVFAAGPAGHTHPATDNLHEVYGAAAKV</sequence>
<proteinExistence type="predicted"/>
<dbReference type="OrthoDB" id="505641at2"/>
<protein>
    <recommendedName>
        <fullName evidence="2">N,N-dimethylformamidase beta subunit-like C-terminal domain-containing protein</fullName>
    </recommendedName>
</protein>
<gene>
    <name evidence="3" type="ORF">C7M71_018645</name>
</gene>
<feature type="domain" description="N,N-dimethylformamidase beta subunit-like C-terminal" evidence="2">
    <location>
        <begin position="110"/>
        <end position="474"/>
    </location>
</feature>
<evidence type="ECO:0000313" key="4">
    <source>
        <dbReference type="Proteomes" id="UP000249340"/>
    </source>
</evidence>
<dbReference type="Pfam" id="PF20254">
    <property type="entry name" value="DMFA2_C"/>
    <property type="match status" value="1"/>
</dbReference>
<keyword evidence="4" id="KW-1185">Reference proteome</keyword>
<dbReference type="InterPro" id="IPR006311">
    <property type="entry name" value="TAT_signal"/>
</dbReference>
<organism evidence="3 4">
    <name type="scientific">Peterkaempfera bronchialis</name>
    <dbReference type="NCBI Taxonomy" id="2126346"/>
    <lineage>
        <taxon>Bacteria</taxon>
        <taxon>Bacillati</taxon>
        <taxon>Actinomycetota</taxon>
        <taxon>Actinomycetes</taxon>
        <taxon>Kitasatosporales</taxon>
        <taxon>Streptomycetaceae</taxon>
        <taxon>Peterkaempfera</taxon>
    </lineage>
</organism>
<dbReference type="EMBL" id="CP031264">
    <property type="protein sequence ID" value="AXI81504.1"/>
    <property type="molecule type" value="Genomic_DNA"/>
</dbReference>
<dbReference type="RefSeq" id="WP_111492287.1">
    <property type="nucleotide sequence ID" value="NZ_CP031264.1"/>
</dbReference>